<protein>
    <recommendedName>
        <fullName evidence="3">RING-type E3 ubiquitin transferase</fullName>
        <ecNumber evidence="3">2.3.2.27</ecNumber>
    </recommendedName>
</protein>
<proteinExistence type="predicted"/>
<keyword evidence="8 12" id="KW-1133">Transmembrane helix</keyword>
<dbReference type="PANTHER" id="PTHR47168">
    <property type="entry name" value="RING ZINC FINGER DOMAIN SUPERFAMILY PROTEIN-RELATED"/>
    <property type="match status" value="1"/>
</dbReference>
<evidence type="ECO:0000256" key="3">
    <source>
        <dbReference type="ARBA" id="ARBA00012483"/>
    </source>
</evidence>
<dbReference type="InterPro" id="IPR001841">
    <property type="entry name" value="Znf_RING"/>
</dbReference>
<dbReference type="InterPro" id="IPR051653">
    <property type="entry name" value="E3_ligase_sorting_rcpt"/>
</dbReference>
<evidence type="ECO:0000256" key="7">
    <source>
        <dbReference type="ARBA" id="ARBA00022833"/>
    </source>
</evidence>
<comment type="subcellular location">
    <subcellularLocation>
        <location evidence="2">Membrane</location>
        <topology evidence="2">Single-pass membrane protein</topology>
    </subcellularLocation>
</comment>
<keyword evidence="5" id="KW-0479">Metal-binding</keyword>
<accession>A0A9P5SPN7</accession>
<keyword evidence="7" id="KW-0862">Zinc</keyword>
<dbReference type="EMBL" id="JAAAUY010000197">
    <property type="protein sequence ID" value="KAF9333539.1"/>
    <property type="molecule type" value="Genomic_DNA"/>
</dbReference>
<evidence type="ECO:0000256" key="8">
    <source>
        <dbReference type="ARBA" id="ARBA00022989"/>
    </source>
</evidence>
<evidence type="ECO:0000256" key="6">
    <source>
        <dbReference type="ARBA" id="ARBA00022771"/>
    </source>
</evidence>
<evidence type="ECO:0000256" key="5">
    <source>
        <dbReference type="ARBA" id="ARBA00022723"/>
    </source>
</evidence>
<organism evidence="14 15">
    <name type="scientific">Podila minutissima</name>
    <dbReference type="NCBI Taxonomy" id="64525"/>
    <lineage>
        <taxon>Eukaryota</taxon>
        <taxon>Fungi</taxon>
        <taxon>Fungi incertae sedis</taxon>
        <taxon>Mucoromycota</taxon>
        <taxon>Mortierellomycotina</taxon>
        <taxon>Mortierellomycetes</taxon>
        <taxon>Mortierellales</taxon>
        <taxon>Mortierellaceae</taxon>
        <taxon>Podila</taxon>
    </lineage>
</organism>
<dbReference type="Gene3D" id="3.50.30.30">
    <property type="match status" value="1"/>
</dbReference>
<dbReference type="SUPFAM" id="SSF57850">
    <property type="entry name" value="RING/U-box"/>
    <property type="match status" value="1"/>
</dbReference>
<evidence type="ECO:0000313" key="15">
    <source>
        <dbReference type="Proteomes" id="UP000696485"/>
    </source>
</evidence>
<evidence type="ECO:0000256" key="11">
    <source>
        <dbReference type="SAM" id="MobiDB-lite"/>
    </source>
</evidence>
<evidence type="ECO:0000259" key="13">
    <source>
        <dbReference type="PROSITE" id="PS50089"/>
    </source>
</evidence>
<evidence type="ECO:0000256" key="9">
    <source>
        <dbReference type="ARBA" id="ARBA00023136"/>
    </source>
</evidence>
<feature type="region of interest" description="Disordered" evidence="11">
    <location>
        <begin position="293"/>
        <end position="334"/>
    </location>
</feature>
<dbReference type="InterPro" id="IPR046450">
    <property type="entry name" value="PA_dom_sf"/>
</dbReference>
<evidence type="ECO:0000256" key="2">
    <source>
        <dbReference type="ARBA" id="ARBA00004167"/>
    </source>
</evidence>
<dbReference type="PROSITE" id="PS50089">
    <property type="entry name" value="ZF_RING_2"/>
    <property type="match status" value="1"/>
</dbReference>
<dbReference type="InterPro" id="IPR003137">
    <property type="entry name" value="PA_domain"/>
</dbReference>
<feature type="transmembrane region" description="Helical" evidence="12">
    <location>
        <begin position="192"/>
        <end position="215"/>
    </location>
</feature>
<dbReference type="GO" id="GO:0016020">
    <property type="term" value="C:membrane"/>
    <property type="evidence" value="ECO:0007669"/>
    <property type="project" value="UniProtKB-SubCell"/>
</dbReference>
<dbReference type="Proteomes" id="UP000696485">
    <property type="component" value="Unassembled WGS sequence"/>
</dbReference>
<keyword evidence="15" id="KW-1185">Reference proteome</keyword>
<evidence type="ECO:0000256" key="10">
    <source>
        <dbReference type="PROSITE-ProRule" id="PRU00175"/>
    </source>
</evidence>
<gene>
    <name evidence="14" type="ORF">BG006_003474</name>
</gene>
<feature type="compositionally biased region" description="Polar residues" evidence="11">
    <location>
        <begin position="293"/>
        <end position="303"/>
    </location>
</feature>
<evidence type="ECO:0000256" key="12">
    <source>
        <dbReference type="SAM" id="Phobius"/>
    </source>
</evidence>
<evidence type="ECO:0000313" key="14">
    <source>
        <dbReference type="EMBL" id="KAF9333539.1"/>
    </source>
</evidence>
<name>A0A9P5SPN7_9FUNG</name>
<evidence type="ECO:0000256" key="1">
    <source>
        <dbReference type="ARBA" id="ARBA00000900"/>
    </source>
</evidence>
<keyword evidence="9 12" id="KW-0472">Membrane</keyword>
<dbReference type="EC" id="2.3.2.27" evidence="3"/>
<keyword evidence="6 10" id="KW-0863">Zinc-finger</keyword>
<dbReference type="Pfam" id="PF02225">
    <property type="entry name" value="PA"/>
    <property type="match status" value="1"/>
</dbReference>
<comment type="catalytic activity">
    <reaction evidence="1">
        <text>S-ubiquitinyl-[E2 ubiquitin-conjugating enzyme]-L-cysteine + [acceptor protein]-L-lysine = [E2 ubiquitin-conjugating enzyme]-L-cysteine + N(6)-ubiquitinyl-[acceptor protein]-L-lysine.</text>
        <dbReference type="EC" id="2.3.2.27"/>
    </reaction>
</comment>
<keyword evidence="4 12" id="KW-0812">Transmembrane</keyword>
<dbReference type="InterPro" id="IPR013083">
    <property type="entry name" value="Znf_RING/FYVE/PHD"/>
</dbReference>
<dbReference type="PANTHER" id="PTHR47168:SF1">
    <property type="entry name" value="OS02G0798600 PROTEIN"/>
    <property type="match status" value="1"/>
</dbReference>
<dbReference type="GO" id="GO:0061630">
    <property type="term" value="F:ubiquitin protein ligase activity"/>
    <property type="evidence" value="ECO:0007669"/>
    <property type="project" value="UniProtKB-EC"/>
</dbReference>
<dbReference type="AlphaFoldDB" id="A0A9P5SPN7"/>
<dbReference type="SUPFAM" id="SSF52025">
    <property type="entry name" value="PA domain"/>
    <property type="match status" value="1"/>
</dbReference>
<evidence type="ECO:0000256" key="4">
    <source>
        <dbReference type="ARBA" id="ARBA00022692"/>
    </source>
</evidence>
<feature type="domain" description="RING-type" evidence="13">
    <location>
        <begin position="350"/>
        <end position="377"/>
    </location>
</feature>
<dbReference type="GO" id="GO:0008270">
    <property type="term" value="F:zinc ion binding"/>
    <property type="evidence" value="ECO:0007669"/>
    <property type="project" value="UniProtKB-KW"/>
</dbReference>
<sequence>MSTVHASIFGATLARVTYDIVNLQRRPTGLDSAHVAMQGTSIPAGVIARTASIPKEGMLGLLYDMGYGCQQGFNPNTTLRTPNLFGFPKIALIRRGGPTEGEGCKFREKLVIAEGDGAIAALIYNNPGTTSLDGATAALSDTDPPVGIPGLLIGYDSGINLRAFLQQMNASISSENANRLRIGLSPDLRMPAIWEFVLIVVVVLLGVSFTVSVVLHCRLYALRRRVRTDALARGANILPDGTIQMKKLTLDKERLDDFPIRIFHRGSSSESSTPMASKPMDGATVVPSFTPLANDTTEATEGTSKSEKDVKILPKRSRPNSIRPSMEGEPDGFLEPADLISDIELTNDMCAVCLEEFEEGEEIRVLPCHHEFHCECIGNSYCVK</sequence>
<dbReference type="Gene3D" id="3.30.40.10">
    <property type="entry name" value="Zinc/RING finger domain, C3HC4 (zinc finger)"/>
    <property type="match status" value="1"/>
</dbReference>
<comment type="caution">
    <text evidence="14">The sequence shown here is derived from an EMBL/GenBank/DDBJ whole genome shotgun (WGS) entry which is preliminary data.</text>
</comment>
<reference evidence="14" key="1">
    <citation type="journal article" date="2020" name="Fungal Divers.">
        <title>Resolving the Mortierellaceae phylogeny through synthesis of multi-gene phylogenetics and phylogenomics.</title>
        <authorList>
            <person name="Vandepol N."/>
            <person name="Liber J."/>
            <person name="Desiro A."/>
            <person name="Na H."/>
            <person name="Kennedy M."/>
            <person name="Barry K."/>
            <person name="Grigoriev I.V."/>
            <person name="Miller A.N."/>
            <person name="O'Donnell K."/>
            <person name="Stajich J.E."/>
            <person name="Bonito G."/>
        </authorList>
    </citation>
    <scope>NUCLEOTIDE SEQUENCE</scope>
    <source>
        <strain evidence="14">NVP1</strain>
    </source>
</reference>
<dbReference type="Pfam" id="PF17123">
    <property type="entry name" value="zf-RING_11"/>
    <property type="match status" value="1"/>
</dbReference>